<reference evidence="2" key="1">
    <citation type="submission" date="2022-11" db="UniProtKB">
        <authorList>
            <consortium name="WormBaseParasite"/>
        </authorList>
    </citation>
    <scope>IDENTIFICATION</scope>
</reference>
<accession>A0A914ZVJ1</accession>
<proteinExistence type="predicted"/>
<keyword evidence="1" id="KW-1185">Reference proteome</keyword>
<name>A0A914ZVJ1_PARUN</name>
<dbReference type="AlphaFoldDB" id="A0A914ZVJ1"/>
<protein>
    <submittedName>
        <fullName evidence="2">Uncharacterized protein</fullName>
    </submittedName>
</protein>
<dbReference type="Proteomes" id="UP000887569">
    <property type="component" value="Unplaced"/>
</dbReference>
<evidence type="ECO:0000313" key="1">
    <source>
        <dbReference type="Proteomes" id="UP000887569"/>
    </source>
</evidence>
<sequence length="76" mass="9191">MMEDYLQLGHQVLFWEARNFKVLCFSEMWRVLFSMNRRVFHRSFDVPIVALPLFSFYASFPPHFLPCYRVSDHASQ</sequence>
<evidence type="ECO:0000313" key="2">
    <source>
        <dbReference type="WBParaSite" id="PgB25_g001_t01"/>
    </source>
</evidence>
<organism evidence="1 2">
    <name type="scientific">Parascaris univalens</name>
    <name type="common">Nematode worm</name>
    <dbReference type="NCBI Taxonomy" id="6257"/>
    <lineage>
        <taxon>Eukaryota</taxon>
        <taxon>Metazoa</taxon>
        <taxon>Ecdysozoa</taxon>
        <taxon>Nematoda</taxon>
        <taxon>Chromadorea</taxon>
        <taxon>Rhabditida</taxon>
        <taxon>Spirurina</taxon>
        <taxon>Ascaridomorpha</taxon>
        <taxon>Ascaridoidea</taxon>
        <taxon>Ascarididae</taxon>
        <taxon>Parascaris</taxon>
    </lineage>
</organism>
<dbReference type="WBParaSite" id="PgB25_g001_t01">
    <property type="protein sequence ID" value="PgB25_g001_t01"/>
    <property type="gene ID" value="PgB25_g001"/>
</dbReference>